<keyword evidence="2" id="KW-1185">Reference proteome</keyword>
<dbReference type="Proteomes" id="UP001382455">
    <property type="component" value="Unassembled WGS sequence"/>
</dbReference>
<evidence type="ECO:0000313" key="1">
    <source>
        <dbReference type="EMBL" id="MEI4551647.1"/>
    </source>
</evidence>
<gene>
    <name evidence="1" type="ORF">WAE96_18365</name>
</gene>
<comment type="caution">
    <text evidence="1">The sequence shown here is derived from an EMBL/GenBank/DDBJ whole genome shotgun (WGS) entry which is preliminary data.</text>
</comment>
<evidence type="ECO:0000313" key="2">
    <source>
        <dbReference type="Proteomes" id="UP001382455"/>
    </source>
</evidence>
<sequence>MLERRHHTPSFNEHMGLLSDEQRIAMYDLYNFGYDLAFVRTTAQGKLAVLTQGESVATIDQFGDVAVNPEINIR</sequence>
<protein>
    <submittedName>
        <fullName evidence="1">Uncharacterized protein</fullName>
    </submittedName>
</protein>
<organism evidence="1 2">
    <name type="scientific">Pseudoalteromonas spongiae</name>
    <dbReference type="NCBI Taxonomy" id="298657"/>
    <lineage>
        <taxon>Bacteria</taxon>
        <taxon>Pseudomonadati</taxon>
        <taxon>Pseudomonadota</taxon>
        <taxon>Gammaproteobacteria</taxon>
        <taxon>Alteromonadales</taxon>
        <taxon>Pseudoalteromonadaceae</taxon>
        <taxon>Pseudoalteromonas</taxon>
    </lineage>
</organism>
<dbReference type="RefSeq" id="WP_105172100.1">
    <property type="nucleotide sequence ID" value="NZ_JBAWKS010000002.1"/>
</dbReference>
<accession>A0ABU8EXD9</accession>
<proteinExistence type="predicted"/>
<reference evidence="1 2" key="1">
    <citation type="submission" date="2023-12" db="EMBL/GenBank/DDBJ databases">
        <title>Friends and Foes: Symbiotic and Algicidal bacterial influence on Karenia brevis blooms.</title>
        <authorList>
            <person name="Fei C."/>
            <person name="Mohamed A.R."/>
            <person name="Booker A."/>
            <person name="Arshad M."/>
            <person name="Klass S."/>
            <person name="Ahn S."/>
            <person name="Gilbert P.M."/>
            <person name="Heil C.A."/>
            <person name="Martinez J.M."/>
            <person name="Amin S.A."/>
        </authorList>
    </citation>
    <scope>NUCLEOTIDE SEQUENCE [LARGE SCALE GENOMIC DNA]</scope>
    <source>
        <strain evidence="1 2">CE15</strain>
    </source>
</reference>
<name>A0ABU8EXD9_9GAMM</name>
<dbReference type="EMBL" id="JBAWKS010000002">
    <property type="protein sequence ID" value="MEI4551647.1"/>
    <property type="molecule type" value="Genomic_DNA"/>
</dbReference>